<accession>A0A412VMB6</accession>
<sequence>MLYNINYLSLHCVFHGIRFKVNKDWLSGIDSLLFFIPPSFVFSRPNLFFSSHLCHFYPLFIKLLVHLFNENIIFARFMNMKRNTN</sequence>
<comment type="caution">
    <text evidence="2">The sequence shown here is derived from an EMBL/GenBank/DDBJ whole genome shotgun (WGS) entry which is preliminary data.</text>
</comment>
<gene>
    <name evidence="2" type="ORF">DWW25_19190</name>
</gene>
<keyword evidence="1" id="KW-0812">Transmembrane</keyword>
<evidence type="ECO:0000313" key="2">
    <source>
        <dbReference type="EMBL" id="RGV08678.1"/>
    </source>
</evidence>
<protein>
    <submittedName>
        <fullName evidence="2">Uncharacterized protein</fullName>
    </submittedName>
</protein>
<evidence type="ECO:0000256" key="1">
    <source>
        <dbReference type="SAM" id="Phobius"/>
    </source>
</evidence>
<proteinExistence type="predicted"/>
<keyword evidence="1" id="KW-1133">Transmembrane helix</keyword>
<organism evidence="2 3">
    <name type="scientific">Bacteroides xylanisolvens</name>
    <dbReference type="NCBI Taxonomy" id="371601"/>
    <lineage>
        <taxon>Bacteria</taxon>
        <taxon>Pseudomonadati</taxon>
        <taxon>Bacteroidota</taxon>
        <taxon>Bacteroidia</taxon>
        <taxon>Bacteroidales</taxon>
        <taxon>Bacteroidaceae</taxon>
        <taxon>Bacteroides</taxon>
    </lineage>
</organism>
<evidence type="ECO:0000313" key="3">
    <source>
        <dbReference type="Proteomes" id="UP000283369"/>
    </source>
</evidence>
<dbReference type="AlphaFoldDB" id="A0A412VMB6"/>
<dbReference type="Proteomes" id="UP000283369">
    <property type="component" value="Unassembled WGS sequence"/>
</dbReference>
<keyword evidence="1" id="KW-0472">Membrane</keyword>
<reference evidence="2 3" key="1">
    <citation type="submission" date="2018-08" db="EMBL/GenBank/DDBJ databases">
        <title>A genome reference for cultivated species of the human gut microbiota.</title>
        <authorList>
            <person name="Zou Y."/>
            <person name="Xue W."/>
            <person name="Luo G."/>
        </authorList>
    </citation>
    <scope>NUCLEOTIDE SEQUENCE [LARGE SCALE GENOMIC DNA]</scope>
    <source>
        <strain evidence="2 3">AF14-7</strain>
    </source>
</reference>
<dbReference type="EMBL" id="QRYV01000054">
    <property type="protein sequence ID" value="RGV08678.1"/>
    <property type="molecule type" value="Genomic_DNA"/>
</dbReference>
<name>A0A412VMB6_9BACE</name>
<feature type="transmembrane region" description="Helical" evidence="1">
    <location>
        <begin position="55"/>
        <end position="75"/>
    </location>
</feature>